<keyword evidence="1" id="KW-0732">Signal</keyword>
<organism evidence="2 3">
    <name type="scientific">Vibrio vulnificus</name>
    <dbReference type="NCBI Taxonomy" id="672"/>
    <lineage>
        <taxon>Bacteria</taxon>
        <taxon>Pseudomonadati</taxon>
        <taxon>Pseudomonadota</taxon>
        <taxon>Gammaproteobacteria</taxon>
        <taxon>Vibrionales</taxon>
        <taxon>Vibrionaceae</taxon>
        <taxon>Vibrio</taxon>
    </lineage>
</organism>
<dbReference type="PROSITE" id="PS51257">
    <property type="entry name" value="PROKAR_LIPOPROTEIN"/>
    <property type="match status" value="1"/>
</dbReference>
<gene>
    <name evidence="2" type="ORF">J0J18_01980</name>
</gene>
<evidence type="ECO:0000256" key="1">
    <source>
        <dbReference type="SAM" id="SignalP"/>
    </source>
</evidence>
<dbReference type="RefSeq" id="WP_011152138.1">
    <property type="nucleotide sequence ID" value="NZ_CBCSFK010000001.1"/>
</dbReference>
<reference evidence="2" key="1">
    <citation type="submission" date="2021-03" db="EMBL/GenBank/DDBJ databases">
        <title>Study of the foodborne Vibrio vulnificus isolates from China.</title>
        <authorList>
            <person name="Zheng Z."/>
            <person name="Ye L."/>
        </authorList>
    </citation>
    <scope>NUCLEOTIDE SEQUENCE</scope>
    <source>
        <strain evidence="2">Vv1582</strain>
    </source>
</reference>
<evidence type="ECO:0000313" key="2">
    <source>
        <dbReference type="EMBL" id="MBN8120486.1"/>
    </source>
</evidence>
<name>A0AAW4H6Z1_VIBVL</name>
<dbReference type="Proteomes" id="UP000664056">
    <property type="component" value="Unassembled WGS sequence"/>
</dbReference>
<evidence type="ECO:0008006" key="4">
    <source>
        <dbReference type="Google" id="ProtNLM"/>
    </source>
</evidence>
<feature type="chain" id="PRO_5043655192" description="Lipoprotein" evidence="1">
    <location>
        <begin position="19"/>
        <end position="199"/>
    </location>
</feature>
<proteinExistence type="predicted"/>
<evidence type="ECO:0000313" key="3">
    <source>
        <dbReference type="Proteomes" id="UP000664056"/>
    </source>
</evidence>
<feature type="signal peptide" evidence="1">
    <location>
        <begin position="1"/>
        <end position="18"/>
    </location>
</feature>
<comment type="caution">
    <text evidence="2">The sequence shown here is derived from an EMBL/GenBank/DDBJ whole genome shotgun (WGS) entry which is preliminary data.</text>
</comment>
<dbReference type="EMBL" id="JAFKOQ010000001">
    <property type="protein sequence ID" value="MBN8120486.1"/>
    <property type="molecule type" value="Genomic_DNA"/>
</dbReference>
<sequence>MKLSIVAFPVLLALSLTGCTSGMTYSMCSTGNVDTVMESYKANHTYSKVLVDSAPQFADLVCSEFATQNIECLGFNQVFSPLKTYSNSDLRDELKKQRFDAVLIASDGSSSVNSWNMGSITNFNATRVGNSVNGFAMSTNVTGFSRTTRAQIVVYDVPSYEKTYLANTVTSGTGSACIGDSVFLRSLSESVVSDLLNRR</sequence>
<dbReference type="AlphaFoldDB" id="A0AAW4H6Z1"/>
<accession>A0AAW4H6Z1</accession>
<protein>
    <recommendedName>
        <fullName evidence="4">Lipoprotein</fullName>
    </recommendedName>
</protein>